<dbReference type="EMBL" id="KI913122">
    <property type="protein sequence ID" value="ETV82279.1"/>
    <property type="molecule type" value="Genomic_DNA"/>
</dbReference>
<accession>W4GTE7</accession>
<keyword evidence="1" id="KW-1133">Transmembrane helix</keyword>
<evidence type="ECO:0000313" key="3">
    <source>
        <dbReference type="EMBL" id="ETV82279.1"/>
    </source>
</evidence>
<dbReference type="GO" id="GO:0016020">
    <property type="term" value="C:membrane"/>
    <property type="evidence" value="ECO:0007669"/>
    <property type="project" value="TreeGrafter"/>
</dbReference>
<evidence type="ECO:0008006" key="4">
    <source>
        <dbReference type="Google" id="ProtNLM"/>
    </source>
</evidence>
<feature type="chain" id="PRO_5004841278" description="SSD domain-containing protein" evidence="2">
    <location>
        <begin position="22"/>
        <end position="870"/>
    </location>
</feature>
<feature type="signal peptide" evidence="2">
    <location>
        <begin position="1"/>
        <end position="21"/>
    </location>
</feature>
<evidence type="ECO:0000256" key="2">
    <source>
        <dbReference type="SAM" id="SignalP"/>
    </source>
</evidence>
<feature type="transmembrane region" description="Helical" evidence="1">
    <location>
        <begin position="271"/>
        <end position="293"/>
    </location>
</feature>
<dbReference type="RefSeq" id="XP_009827948.1">
    <property type="nucleotide sequence ID" value="XM_009829646.1"/>
</dbReference>
<dbReference type="AlphaFoldDB" id="W4GTE7"/>
<feature type="transmembrane region" description="Helical" evidence="1">
    <location>
        <begin position="811"/>
        <end position="837"/>
    </location>
</feature>
<dbReference type="PANTHER" id="PTHR31414:SF18">
    <property type="entry name" value="TRANSMEMBRANE PROTEIN-RELATED"/>
    <property type="match status" value="1"/>
</dbReference>
<sequence>MWLLRCSPFMGLGLLALSVDATSYVRVDDEVRVERAAIASVLEATTTTSSTAQPLPAFTAGQQSQAIALSRNVMTSLQKLRGGTPAFYQKLYAALQVYYCDHLNSQHPHMPSDELNAVWPVQAAHSAPVPPYIRLVHNGHPNALKDPATGACIPSPYPSPSVAAQYANGYCEVMANCYWNDIVRNATTDRSPTYSILQATAPTDTLPSLVLAKATLMDWAKSVSICVAPAIVLGVLCLLTTLLFLCCRCCCNKCGGRSASPRGYSCMQKTVPVVVFAVFGGVIIGLTLCALLYNNVIVDSIDRLFGDVLGLVQGIVAWIHSAETPLVHVRDSVEGSVSAISSQLVSSGFIENGLHGIVAQLQQFAHDTADVVLPHGCVEGVDVICIPCEVCSEVNVQASNAANQMDAAAADGISQLQSTRDTIVRTLVDTKDSIKSTVDAGVNAVNGFTPLFLDANTTIRNVQVTWQEQTVTRRGAILALFAVAIAILVLGAVGIVLGLTPLRCLAIGLHVAYILGFVALVFLFVVSALFLAFSVLLGDACQLSSIVASDWSPVLGASNGVALNACFHDKSLLEALQLQDALSFADAIEIPTIDLSSMLTFDSLDQFAQAILSADPTTFDVGVDASQLVQVLNLYTNGNSLAANFPTLSRDCNPHDGQYSIETMGVPWEANGEGATNHGMSPASYIAARYAPYRRACAATVVTTCARNTPCSYDQFVTELFTNTSTVLRISSDAVAFVSTMHGSMQQLQNYTRTFKNNVTGLVTSLDAVGHTLQTSLVADVTAFKASMNCSFVATTYGSLHQSLCSDLTPAMLMVALCLVLSGICMIPVNITLILLVKRLRAGARLSSDVSPSNKQDCEVLKFPQGDRLS</sequence>
<reference evidence="3" key="1">
    <citation type="submission" date="2013-12" db="EMBL/GenBank/DDBJ databases">
        <title>The Genome Sequence of Aphanomyces astaci APO3.</title>
        <authorList>
            <consortium name="The Broad Institute Genomics Platform"/>
            <person name="Russ C."/>
            <person name="Tyler B."/>
            <person name="van West P."/>
            <person name="Dieguez-Uribeondo J."/>
            <person name="Young S.K."/>
            <person name="Zeng Q."/>
            <person name="Gargeya S."/>
            <person name="Fitzgerald M."/>
            <person name="Abouelleil A."/>
            <person name="Alvarado L."/>
            <person name="Chapman S.B."/>
            <person name="Gainer-Dewar J."/>
            <person name="Goldberg J."/>
            <person name="Griggs A."/>
            <person name="Gujja S."/>
            <person name="Hansen M."/>
            <person name="Howarth C."/>
            <person name="Imamovic A."/>
            <person name="Ireland A."/>
            <person name="Larimer J."/>
            <person name="McCowan C."/>
            <person name="Murphy C."/>
            <person name="Pearson M."/>
            <person name="Poon T.W."/>
            <person name="Priest M."/>
            <person name="Roberts A."/>
            <person name="Saif S."/>
            <person name="Shea T."/>
            <person name="Sykes S."/>
            <person name="Wortman J."/>
            <person name="Nusbaum C."/>
            <person name="Birren B."/>
        </authorList>
    </citation>
    <scope>NUCLEOTIDE SEQUENCE [LARGE SCALE GENOMIC DNA]</scope>
    <source>
        <strain evidence="3">APO3</strain>
    </source>
</reference>
<name>W4GTE7_APHAT</name>
<dbReference type="PANTHER" id="PTHR31414">
    <property type="entry name" value="TRANSMEMBRANE PROTEIN DDB_G0292058"/>
    <property type="match status" value="1"/>
</dbReference>
<keyword evidence="1" id="KW-0472">Membrane</keyword>
<evidence type="ECO:0000256" key="1">
    <source>
        <dbReference type="SAM" id="Phobius"/>
    </source>
</evidence>
<organism evidence="3">
    <name type="scientific">Aphanomyces astaci</name>
    <name type="common">Crayfish plague agent</name>
    <dbReference type="NCBI Taxonomy" id="112090"/>
    <lineage>
        <taxon>Eukaryota</taxon>
        <taxon>Sar</taxon>
        <taxon>Stramenopiles</taxon>
        <taxon>Oomycota</taxon>
        <taxon>Saprolegniomycetes</taxon>
        <taxon>Saprolegniales</taxon>
        <taxon>Verrucalvaceae</taxon>
        <taxon>Aphanomyces</taxon>
    </lineage>
</organism>
<feature type="transmembrane region" description="Helical" evidence="1">
    <location>
        <begin position="477"/>
        <end position="499"/>
    </location>
</feature>
<dbReference type="OrthoDB" id="193965at2759"/>
<proteinExistence type="predicted"/>
<feature type="transmembrane region" description="Helical" evidence="1">
    <location>
        <begin position="511"/>
        <end position="537"/>
    </location>
</feature>
<dbReference type="InterPro" id="IPR040283">
    <property type="entry name" value="DDB_G0292058-like"/>
</dbReference>
<keyword evidence="1" id="KW-0812">Transmembrane</keyword>
<gene>
    <name evidence="3" type="ORF">H257_04973</name>
</gene>
<dbReference type="GeneID" id="20806969"/>
<keyword evidence="2" id="KW-0732">Signal</keyword>
<dbReference type="STRING" id="112090.W4GTE7"/>
<feature type="transmembrane region" description="Helical" evidence="1">
    <location>
        <begin position="230"/>
        <end position="251"/>
    </location>
</feature>
<protein>
    <recommendedName>
        <fullName evidence="4">SSD domain-containing protein</fullName>
    </recommendedName>
</protein>
<dbReference type="VEuPathDB" id="FungiDB:H257_04973"/>